<name>A0A520LLW9_9GAMM</name>
<dbReference type="NCBIfam" id="TIGR02729">
    <property type="entry name" value="Obg_CgtA"/>
    <property type="match status" value="1"/>
</dbReference>
<dbReference type="PIRSF" id="PIRSF002401">
    <property type="entry name" value="GTP_bd_Obg/CgtA"/>
    <property type="match status" value="1"/>
</dbReference>
<evidence type="ECO:0000256" key="8">
    <source>
        <dbReference type="HAMAP-Rule" id="MF_01454"/>
    </source>
</evidence>
<gene>
    <name evidence="12" type="primary">obgE</name>
    <name evidence="8" type="synonym">obg</name>
    <name evidence="12" type="ORF">EVB02_02380</name>
</gene>
<feature type="binding site" evidence="8">
    <location>
        <begin position="191"/>
        <end position="195"/>
    </location>
    <ligand>
        <name>GTP</name>
        <dbReference type="ChEBI" id="CHEBI:37565"/>
    </ligand>
</feature>
<dbReference type="PRINTS" id="PR00326">
    <property type="entry name" value="GTP1OBG"/>
</dbReference>
<comment type="subunit">
    <text evidence="8">Monomer.</text>
</comment>
<evidence type="ECO:0000259" key="11">
    <source>
        <dbReference type="PROSITE" id="PS51883"/>
    </source>
</evidence>
<dbReference type="EC" id="3.6.5.-" evidence="8"/>
<comment type="subcellular location">
    <subcellularLocation>
        <location evidence="8">Cytoplasm</location>
    </subcellularLocation>
</comment>
<feature type="region of interest" description="Disordered" evidence="9">
    <location>
        <begin position="373"/>
        <end position="392"/>
    </location>
</feature>
<dbReference type="PROSITE" id="PS00905">
    <property type="entry name" value="GTP1_OBG"/>
    <property type="match status" value="1"/>
</dbReference>
<feature type="binding site" evidence="8">
    <location>
        <position position="173"/>
    </location>
    <ligand>
        <name>Mg(2+)</name>
        <dbReference type="ChEBI" id="CHEBI:18420"/>
    </ligand>
</feature>
<dbReference type="PROSITE" id="PS51883">
    <property type="entry name" value="OBG"/>
    <property type="match status" value="1"/>
</dbReference>
<keyword evidence="3 8" id="KW-0479">Metal-binding</keyword>
<dbReference type="PANTHER" id="PTHR11702:SF31">
    <property type="entry name" value="MITOCHONDRIAL RIBOSOME-ASSOCIATED GTPASE 2"/>
    <property type="match status" value="1"/>
</dbReference>
<evidence type="ECO:0000256" key="2">
    <source>
        <dbReference type="ARBA" id="ARBA00022490"/>
    </source>
</evidence>
<sequence length="392" mass="42912">MKFVDEATIKVFAGNGGSGCLSFRREKFIPKGGPDGGDGGDGGSIFLEAKTELNTLIDFRYTRSFKAENGSQGSGSDCTGSKGDDLYISVPVGTIVTVTETGEIIGDLTFPGQKLLVAKGGFHGLGNTRFKSSRNRTPRQTTPGKEGESREIKLELSLLADVGLLGLPNSGKSTLVQTVSAARPKVADYPFTTMVPNLGVVRLDSERSFVMADIPGVIKGASDGAGLGMRFLKHLTRTKLILHLVDISPLDGSSPKHAVEEIERELEKFSPTLATEHRWLVVNKADLLSNDEHERVLKELIADLQWKGRFFLISGATGLGMELLCNSIYSHIDNLREKEESNPDYKRLVIENRKAIFREARDQINRIAELRREAKKNSESDEGSDIEVIFTK</sequence>
<dbReference type="NCBIfam" id="NF008955">
    <property type="entry name" value="PRK12297.1"/>
    <property type="match status" value="1"/>
</dbReference>
<dbReference type="FunFam" id="2.70.210.12:FF:000001">
    <property type="entry name" value="GTPase Obg"/>
    <property type="match status" value="1"/>
</dbReference>
<dbReference type="GO" id="GO:0005737">
    <property type="term" value="C:cytoplasm"/>
    <property type="evidence" value="ECO:0007669"/>
    <property type="project" value="UniProtKB-SubCell"/>
</dbReference>
<feature type="binding site" evidence="8">
    <location>
        <begin position="283"/>
        <end position="286"/>
    </location>
    <ligand>
        <name>GTP</name>
        <dbReference type="ChEBI" id="CHEBI:37565"/>
    </ligand>
</feature>
<keyword evidence="2 8" id="KW-0963">Cytoplasm</keyword>
<dbReference type="Pfam" id="PF01926">
    <property type="entry name" value="MMR_HSR1"/>
    <property type="match status" value="1"/>
</dbReference>
<evidence type="ECO:0000256" key="5">
    <source>
        <dbReference type="ARBA" id="ARBA00022801"/>
    </source>
</evidence>
<feature type="binding site" evidence="8">
    <location>
        <begin position="213"/>
        <end position="216"/>
    </location>
    <ligand>
        <name>GTP</name>
        <dbReference type="ChEBI" id="CHEBI:37565"/>
    </ligand>
</feature>
<feature type="region of interest" description="Disordered" evidence="9">
    <location>
        <begin position="127"/>
        <end position="148"/>
    </location>
</feature>
<dbReference type="InterPro" id="IPR045086">
    <property type="entry name" value="OBG_GTPase"/>
</dbReference>
<evidence type="ECO:0000256" key="9">
    <source>
        <dbReference type="SAM" id="MobiDB-lite"/>
    </source>
</evidence>
<evidence type="ECO:0000256" key="4">
    <source>
        <dbReference type="ARBA" id="ARBA00022741"/>
    </source>
</evidence>
<dbReference type="InterPro" id="IPR031167">
    <property type="entry name" value="G_OBG"/>
</dbReference>
<dbReference type="PANTHER" id="PTHR11702">
    <property type="entry name" value="DEVELOPMENTALLY REGULATED GTP-BINDING PROTEIN-RELATED"/>
    <property type="match status" value="1"/>
</dbReference>
<dbReference type="GO" id="GO:0005525">
    <property type="term" value="F:GTP binding"/>
    <property type="evidence" value="ECO:0007669"/>
    <property type="project" value="UniProtKB-UniRule"/>
</dbReference>
<dbReference type="Gene3D" id="2.70.210.12">
    <property type="entry name" value="GTP1/OBG domain"/>
    <property type="match status" value="1"/>
</dbReference>
<dbReference type="Proteomes" id="UP000318148">
    <property type="component" value="Unassembled WGS sequence"/>
</dbReference>
<dbReference type="NCBIfam" id="NF008956">
    <property type="entry name" value="PRK12299.1"/>
    <property type="match status" value="1"/>
</dbReference>
<dbReference type="GO" id="GO:0003924">
    <property type="term" value="F:GTPase activity"/>
    <property type="evidence" value="ECO:0007669"/>
    <property type="project" value="UniProtKB-UniRule"/>
</dbReference>
<evidence type="ECO:0000256" key="1">
    <source>
        <dbReference type="ARBA" id="ARBA00007699"/>
    </source>
</evidence>
<dbReference type="SUPFAM" id="SSF52540">
    <property type="entry name" value="P-loop containing nucleoside triphosphate hydrolases"/>
    <property type="match status" value="1"/>
</dbReference>
<dbReference type="Gene3D" id="3.40.50.300">
    <property type="entry name" value="P-loop containing nucleotide triphosphate hydrolases"/>
    <property type="match status" value="1"/>
</dbReference>
<proteinExistence type="inferred from homology"/>
<comment type="caution">
    <text evidence="12">The sequence shown here is derived from an EMBL/GenBank/DDBJ whole genome shotgun (WGS) entry which is preliminary data.</text>
</comment>
<dbReference type="InterPro" id="IPR036726">
    <property type="entry name" value="GTP1_OBG_dom_sf"/>
</dbReference>
<dbReference type="HAMAP" id="MF_01454">
    <property type="entry name" value="GTPase_Obg"/>
    <property type="match status" value="1"/>
</dbReference>
<dbReference type="InterPro" id="IPR027417">
    <property type="entry name" value="P-loop_NTPase"/>
</dbReference>
<evidence type="ECO:0000313" key="13">
    <source>
        <dbReference type="Proteomes" id="UP000318148"/>
    </source>
</evidence>
<dbReference type="InterPro" id="IPR014100">
    <property type="entry name" value="GTP-bd_Obg/CgtA"/>
</dbReference>
<dbReference type="GO" id="GO:0000287">
    <property type="term" value="F:magnesium ion binding"/>
    <property type="evidence" value="ECO:0007669"/>
    <property type="project" value="InterPro"/>
</dbReference>
<organism evidence="12 13">
    <name type="scientific">SAR92 clade bacterium</name>
    <dbReference type="NCBI Taxonomy" id="2315479"/>
    <lineage>
        <taxon>Bacteria</taxon>
        <taxon>Pseudomonadati</taxon>
        <taxon>Pseudomonadota</taxon>
        <taxon>Gammaproteobacteria</taxon>
        <taxon>Cellvibrionales</taxon>
        <taxon>Porticoccaceae</taxon>
        <taxon>SAR92 clade</taxon>
    </lineage>
</organism>
<keyword evidence="4 8" id="KW-0547">Nucleotide-binding</keyword>
<comment type="similarity">
    <text evidence="1 8">Belongs to the TRAFAC class OBG-HflX-like GTPase superfamily. OBG GTPase family.</text>
</comment>
<dbReference type="PROSITE" id="PS51710">
    <property type="entry name" value="G_OBG"/>
    <property type="match status" value="1"/>
</dbReference>
<feature type="domain" description="Obg" evidence="11">
    <location>
        <begin position="1"/>
        <end position="159"/>
    </location>
</feature>
<keyword evidence="6 8" id="KW-0460">Magnesium</keyword>
<protein>
    <recommendedName>
        <fullName evidence="8">GTPase Obg</fullName>
        <ecNumber evidence="8">3.6.5.-</ecNumber>
    </recommendedName>
    <alternativeName>
        <fullName evidence="8">GTP-binding protein Obg</fullName>
    </alternativeName>
</protein>
<dbReference type="Pfam" id="PF01018">
    <property type="entry name" value="GTP1_OBG"/>
    <property type="match status" value="1"/>
</dbReference>
<evidence type="ECO:0000256" key="6">
    <source>
        <dbReference type="ARBA" id="ARBA00022842"/>
    </source>
</evidence>
<dbReference type="InterPro" id="IPR006169">
    <property type="entry name" value="GTP1_OBG_dom"/>
</dbReference>
<evidence type="ECO:0000313" key="12">
    <source>
        <dbReference type="EMBL" id="RZO06610.1"/>
    </source>
</evidence>
<dbReference type="InterPro" id="IPR006074">
    <property type="entry name" value="GTP1-OBG_CS"/>
</dbReference>
<feature type="binding site" evidence="8">
    <location>
        <position position="193"/>
    </location>
    <ligand>
        <name>Mg(2+)</name>
        <dbReference type="ChEBI" id="CHEBI:18420"/>
    </ligand>
</feature>
<comment type="cofactor">
    <cofactor evidence="8">
        <name>Mg(2+)</name>
        <dbReference type="ChEBI" id="CHEBI:18420"/>
    </cofactor>
</comment>
<dbReference type="EMBL" id="SHBO01000022">
    <property type="protein sequence ID" value="RZO06610.1"/>
    <property type="molecule type" value="Genomic_DNA"/>
</dbReference>
<dbReference type="SUPFAM" id="SSF82051">
    <property type="entry name" value="Obg GTP-binding protein N-terminal domain"/>
    <property type="match status" value="1"/>
</dbReference>
<accession>A0A520LLW9</accession>
<dbReference type="InterPro" id="IPR006073">
    <property type="entry name" value="GTP-bd"/>
</dbReference>
<dbReference type="GO" id="GO:0042254">
    <property type="term" value="P:ribosome biogenesis"/>
    <property type="evidence" value="ECO:0007669"/>
    <property type="project" value="UniProtKB-UniRule"/>
</dbReference>
<evidence type="ECO:0000259" key="10">
    <source>
        <dbReference type="PROSITE" id="PS51710"/>
    </source>
</evidence>
<dbReference type="GO" id="GO:0043022">
    <property type="term" value="F:ribosome binding"/>
    <property type="evidence" value="ECO:0007669"/>
    <property type="project" value="UniProtKB-ARBA"/>
</dbReference>
<feature type="domain" description="OBG-type G" evidence="10">
    <location>
        <begin position="160"/>
        <end position="333"/>
    </location>
</feature>
<keyword evidence="5 8" id="KW-0378">Hydrolase</keyword>
<keyword evidence="7 8" id="KW-0342">GTP-binding</keyword>
<feature type="binding site" evidence="8">
    <location>
        <begin position="314"/>
        <end position="316"/>
    </location>
    <ligand>
        <name>GTP</name>
        <dbReference type="ChEBI" id="CHEBI:37565"/>
    </ligand>
</feature>
<evidence type="ECO:0000256" key="3">
    <source>
        <dbReference type="ARBA" id="ARBA00022723"/>
    </source>
</evidence>
<feature type="binding site" evidence="8">
    <location>
        <begin position="166"/>
        <end position="173"/>
    </location>
    <ligand>
        <name>GTP</name>
        <dbReference type="ChEBI" id="CHEBI:37565"/>
    </ligand>
</feature>
<dbReference type="CDD" id="cd01898">
    <property type="entry name" value="Obg"/>
    <property type="match status" value="1"/>
</dbReference>
<comment type="function">
    <text evidence="8">An essential GTPase which binds GTP, GDP and possibly (p)ppGpp with moderate affinity, with high nucleotide exchange rates and a fairly low GTP hydrolysis rate. Plays a role in control of the cell cycle, stress response, ribosome biogenesis and in those bacteria that undergo differentiation, in morphogenesis control.</text>
</comment>
<reference evidence="12 13" key="1">
    <citation type="submission" date="2019-02" db="EMBL/GenBank/DDBJ databases">
        <title>Prokaryotic population dynamics and viral predation in marine succession experiment using metagenomics: the confinement effect.</title>
        <authorList>
            <person name="Haro-Moreno J.M."/>
            <person name="Rodriguez-Valera F."/>
            <person name="Lopez-Perez M."/>
        </authorList>
    </citation>
    <scope>NUCLEOTIDE SEQUENCE [LARGE SCALE GENOMIC DNA]</scope>
    <source>
        <strain evidence="12">MED-G169</strain>
    </source>
</reference>
<dbReference type="AlphaFoldDB" id="A0A520LLW9"/>
<evidence type="ECO:0000256" key="7">
    <source>
        <dbReference type="ARBA" id="ARBA00023134"/>
    </source>
</evidence>